<dbReference type="CDD" id="cd18030">
    <property type="entry name" value="DEXHc_RE_I_HsdR"/>
    <property type="match status" value="1"/>
</dbReference>
<comment type="catalytic activity">
    <reaction evidence="1 11">
        <text>Endonucleolytic cleavage of DNA to give random double-stranded fragments with terminal 5'-phosphates, ATP is simultaneously hydrolyzed.</text>
        <dbReference type="EC" id="3.1.21.3"/>
    </reaction>
</comment>
<dbReference type="InterPro" id="IPR051268">
    <property type="entry name" value="Type-I_R_enzyme_R_subunit"/>
</dbReference>
<evidence type="ECO:0000256" key="2">
    <source>
        <dbReference type="ARBA" id="ARBA00008598"/>
    </source>
</evidence>
<protein>
    <recommendedName>
        <fullName evidence="11">Type I restriction enzyme endonuclease subunit</fullName>
        <shortName evidence="11">R protein</shortName>
        <ecNumber evidence="11">3.1.21.3</ecNumber>
    </recommendedName>
    <alternativeName>
        <fullName evidence="11">Type-1 restriction enzyme R protein</fullName>
    </alternativeName>
</protein>
<name>A0ABS6C1Y8_9CLOT</name>
<keyword evidence="7 13" id="KW-0255">Endonuclease</keyword>
<dbReference type="SMART" id="SM00487">
    <property type="entry name" value="DEXDc"/>
    <property type="match status" value="1"/>
</dbReference>
<dbReference type="InterPro" id="IPR007409">
    <property type="entry name" value="Restrct_endonuc_type1_HsdR_N"/>
</dbReference>
<dbReference type="EC" id="3.1.21.3" evidence="11"/>
<evidence type="ECO:0000256" key="4">
    <source>
        <dbReference type="ARBA" id="ARBA00022722"/>
    </source>
</evidence>
<comment type="similarity">
    <text evidence="2 11">Belongs to the HsdR family.</text>
</comment>
<dbReference type="InterPro" id="IPR055180">
    <property type="entry name" value="HsdR_RecA-like_helicase_dom_2"/>
</dbReference>
<keyword evidence="4" id="KW-0540">Nuclease</keyword>
<comment type="caution">
    <text evidence="13">The sequence shown here is derived from an EMBL/GenBank/DDBJ whole genome shotgun (WGS) entry which is preliminary data.</text>
</comment>
<accession>A0ABS6C1Y8</accession>
<dbReference type="PROSITE" id="PS51192">
    <property type="entry name" value="HELICASE_ATP_BIND_1"/>
    <property type="match status" value="1"/>
</dbReference>
<keyword evidence="10 11" id="KW-0238">DNA-binding</keyword>
<evidence type="ECO:0000259" key="12">
    <source>
        <dbReference type="PROSITE" id="PS51192"/>
    </source>
</evidence>
<dbReference type="Pfam" id="PF18766">
    <property type="entry name" value="SWI2_SNF2"/>
    <property type="match status" value="1"/>
</dbReference>
<proteinExistence type="inferred from homology"/>
<keyword evidence="5 11" id="KW-0547">Nucleotide-binding</keyword>
<evidence type="ECO:0000256" key="5">
    <source>
        <dbReference type="ARBA" id="ARBA00022741"/>
    </source>
</evidence>
<evidence type="ECO:0000256" key="6">
    <source>
        <dbReference type="ARBA" id="ARBA00022747"/>
    </source>
</evidence>
<dbReference type="InterPro" id="IPR040980">
    <property type="entry name" value="SWI2_SNF2"/>
</dbReference>
<dbReference type="RefSeq" id="WP_216131529.1">
    <property type="nucleotide sequence ID" value="NZ_JAHLDG010000006.1"/>
</dbReference>
<dbReference type="InterPro" id="IPR004473">
    <property type="entry name" value="Restrct_endonuc_typeI_HsdR"/>
</dbReference>
<dbReference type="Pfam" id="PF04313">
    <property type="entry name" value="HSDR_N"/>
    <property type="match status" value="1"/>
</dbReference>
<dbReference type="InterPro" id="IPR021810">
    <property type="entry name" value="T1RH-like_C"/>
</dbReference>
<comment type="function">
    <text evidence="11">Subunit R is required for both nuclease and ATPase activities, but not for modification.</text>
</comment>
<dbReference type="Pfam" id="PF11867">
    <property type="entry name" value="T1RH-like_C"/>
    <property type="match status" value="1"/>
</dbReference>
<sequence length="1048" mass="120861">MSNLGNEETLVELPAIEYLTTNLCYGFIEGDKLTPDYGERNTLSEVILSKRMKESLKKLNPWISDENAEKVAYKFSRAESLGAGLLEINEKIYDYIVHLKLTVDQVIEGKKETKTVKLIDFDEPLNNDFLVTRQFVIKGQQETIRPDIVIFINGMPIAVLECKSPFKETKVNENVGKYDGFQQIRRYMNGRDASFIEGAERLFYTNFITGILNKYTAYIGTISSGYKHYVQWKDAYPMENKDVEEFKDSPQNILIQGVFKKENIIDIMQNFIVYDVDKENSKKVKKVCRYQQFRAAQKSIKRLEEGKTPLSKGGVIWHTQGSGKSLTMVFLARKIRNHKSLFNATIVIVTDRTDLDEQIYDTFTYNITNGTPVRAESIQEMKSLLKSSNAQIVTTTIQKFQSEKEESKLKDPMQEDKLYIEKEYEVLSTKANIIVMTDEAHRSQYKGTAANLRTALPNASFIGFTGTPIDKEDKSTPRTFGSYIDEYSIREAVEDGATVKIVYEGRRPDLHVLGESLEELFDEAFKDRSDEEKEAIKEKYANKRAVVESSSRIDEVAKDMLNHYKDYIYPNGFKAQIVCVSREACVKYYDALNKHMKDIMGEELQCKIIFSGDNNDDPYLREHHTTKEEQKDILKDFKKKTSESNLCFLIVKDMLLTGFDAPIEQVMYLDRPLKEHTLLQAIARVNRTCGESKKCGYVVDYYGVLDFLEEALKIFDKDKLGNPMESMDSLYDEMLSYREAVMRIFQGVNNKDIDSLVKLIEPEDKRAEFEVAYKKFVSAVETLMPGHVSNDIQNDVKWLCYIRAAAKIRYNPDKSLDIADCGEKVKKIISEHLISNGVIQWIEPLTLFEDGFQSKIEEQMGDEAVASSMEHAIKNIINVKMDENPVYYSSLFEKLQQILDETKNDWIQKKARLKEFIDKEMDKGEDHKAMELGLSKREFAFFETLREVLEGQNEEGSNIVKESNVDYIANDVIELSKEISKDLDKLIKDNHLVDWTNNQSKTYKMEQKIYMLLISKSPKLREVFGEESISKIKQLKESIVKLAKIHYV</sequence>
<reference evidence="13 14" key="1">
    <citation type="submission" date="2021-06" db="EMBL/GenBank/DDBJ databases">
        <title>Clostridia strains as spoilage organisms.</title>
        <authorList>
            <person name="Wambui J."/>
            <person name="Stephan R."/>
            <person name="Stevens M.J.A."/>
        </authorList>
    </citation>
    <scope>NUCLEOTIDE SEQUENCE [LARGE SCALE GENOMIC DNA]</scope>
    <source>
        <strain evidence="13 14">CM013</strain>
    </source>
</reference>
<dbReference type="CDD" id="cd22332">
    <property type="entry name" value="HsdR_N"/>
    <property type="match status" value="1"/>
</dbReference>
<dbReference type="PANTHER" id="PTHR30195">
    <property type="entry name" value="TYPE I SITE-SPECIFIC DEOXYRIBONUCLEASE PROTEIN SUBUNIT M AND R"/>
    <property type="match status" value="1"/>
</dbReference>
<feature type="domain" description="Helicase ATP-binding" evidence="12">
    <location>
        <begin position="305"/>
        <end position="486"/>
    </location>
</feature>
<dbReference type="GO" id="GO:0004519">
    <property type="term" value="F:endonuclease activity"/>
    <property type="evidence" value="ECO:0007669"/>
    <property type="project" value="UniProtKB-KW"/>
</dbReference>
<evidence type="ECO:0000256" key="9">
    <source>
        <dbReference type="ARBA" id="ARBA00022840"/>
    </source>
</evidence>
<keyword evidence="14" id="KW-1185">Reference proteome</keyword>
<dbReference type="InterPro" id="IPR014001">
    <property type="entry name" value="Helicase_ATP-bd"/>
</dbReference>
<evidence type="ECO:0000256" key="11">
    <source>
        <dbReference type="RuleBase" id="RU364115"/>
    </source>
</evidence>
<keyword evidence="9 11" id="KW-0067">ATP-binding</keyword>
<dbReference type="EMBL" id="JAHLDG010000006">
    <property type="protein sequence ID" value="MBU3219498.1"/>
    <property type="molecule type" value="Genomic_DNA"/>
</dbReference>
<evidence type="ECO:0000256" key="7">
    <source>
        <dbReference type="ARBA" id="ARBA00022759"/>
    </source>
</evidence>
<evidence type="ECO:0000256" key="10">
    <source>
        <dbReference type="ARBA" id="ARBA00023125"/>
    </source>
</evidence>
<dbReference type="CDD" id="cd18800">
    <property type="entry name" value="SF2_C_EcoR124I-like"/>
    <property type="match status" value="1"/>
</dbReference>
<dbReference type="Proteomes" id="UP000740830">
    <property type="component" value="Unassembled WGS sequence"/>
</dbReference>
<organism evidence="13 14">
    <name type="scientific">Clostridium algidicarnis</name>
    <dbReference type="NCBI Taxonomy" id="37659"/>
    <lineage>
        <taxon>Bacteria</taxon>
        <taxon>Bacillati</taxon>
        <taxon>Bacillota</taxon>
        <taxon>Clostridia</taxon>
        <taxon>Eubacteriales</taxon>
        <taxon>Clostridiaceae</taxon>
        <taxon>Clostridium</taxon>
    </lineage>
</organism>
<dbReference type="Pfam" id="PF22679">
    <property type="entry name" value="T1R_D3-like"/>
    <property type="match status" value="1"/>
</dbReference>
<dbReference type="NCBIfam" id="TIGR00348">
    <property type="entry name" value="hsdR"/>
    <property type="match status" value="1"/>
</dbReference>
<evidence type="ECO:0000313" key="14">
    <source>
        <dbReference type="Proteomes" id="UP000740830"/>
    </source>
</evidence>
<evidence type="ECO:0000256" key="3">
    <source>
        <dbReference type="ARBA" id="ARBA00011296"/>
    </source>
</evidence>
<evidence type="ECO:0000256" key="1">
    <source>
        <dbReference type="ARBA" id="ARBA00000851"/>
    </source>
</evidence>
<dbReference type="PANTHER" id="PTHR30195:SF15">
    <property type="entry name" value="TYPE I RESTRICTION ENZYME HINDI ENDONUCLEASE SUBUNIT"/>
    <property type="match status" value="1"/>
</dbReference>
<comment type="subunit">
    <text evidence="3 11">The type I restriction/modification system is composed of three polypeptides R, M and S.</text>
</comment>
<keyword evidence="6 11" id="KW-0680">Restriction system</keyword>
<evidence type="ECO:0000256" key="8">
    <source>
        <dbReference type="ARBA" id="ARBA00022801"/>
    </source>
</evidence>
<gene>
    <name evidence="13" type="ORF">KPL27_05180</name>
</gene>
<evidence type="ECO:0000313" key="13">
    <source>
        <dbReference type="EMBL" id="MBU3219498.1"/>
    </source>
</evidence>
<keyword evidence="8 11" id="KW-0378">Hydrolase</keyword>